<dbReference type="PRINTS" id="PR00038">
    <property type="entry name" value="HTHLUXR"/>
</dbReference>
<evidence type="ECO:0000256" key="1">
    <source>
        <dbReference type="ARBA" id="ARBA00023125"/>
    </source>
</evidence>
<comment type="caution">
    <text evidence="3">The sequence shown here is derived from an EMBL/GenBank/DDBJ whole genome shotgun (WGS) entry which is preliminary data.</text>
</comment>
<dbReference type="SMART" id="SM00421">
    <property type="entry name" value="HTH_LUXR"/>
    <property type="match status" value="1"/>
</dbReference>
<gene>
    <name evidence="3" type="ORF">DCL06_04680</name>
</gene>
<organism evidence="3 4">
    <name type="scientific">Corynebacterium variabile</name>
    <dbReference type="NCBI Taxonomy" id="1727"/>
    <lineage>
        <taxon>Bacteria</taxon>
        <taxon>Bacillati</taxon>
        <taxon>Actinomycetota</taxon>
        <taxon>Actinomycetes</taxon>
        <taxon>Mycobacteriales</taxon>
        <taxon>Corynebacteriaceae</taxon>
        <taxon>Corynebacterium</taxon>
    </lineage>
</organism>
<dbReference type="AlphaFoldDB" id="A0A3B9QTI0"/>
<evidence type="ECO:0000259" key="2">
    <source>
        <dbReference type="PROSITE" id="PS50043"/>
    </source>
</evidence>
<dbReference type="GO" id="GO:0006355">
    <property type="term" value="P:regulation of DNA-templated transcription"/>
    <property type="evidence" value="ECO:0007669"/>
    <property type="project" value="InterPro"/>
</dbReference>
<dbReference type="InterPro" id="IPR016032">
    <property type="entry name" value="Sig_transdc_resp-reg_C-effctor"/>
</dbReference>
<dbReference type="RefSeq" id="WP_312801402.1">
    <property type="nucleotide sequence ID" value="NZ_DAMBBP010000002.1"/>
</dbReference>
<dbReference type="SUPFAM" id="SSF52172">
    <property type="entry name" value="CheY-like"/>
    <property type="match status" value="1"/>
</dbReference>
<evidence type="ECO:0000313" key="4">
    <source>
        <dbReference type="Proteomes" id="UP000260925"/>
    </source>
</evidence>
<feature type="domain" description="HTH luxR-type" evidence="2">
    <location>
        <begin position="148"/>
        <end position="213"/>
    </location>
</feature>
<reference evidence="3 4" key="1">
    <citation type="journal article" date="2018" name="Nat. Biotechnol.">
        <title>A standardized bacterial taxonomy based on genome phylogeny substantially revises the tree of life.</title>
        <authorList>
            <person name="Parks D.H."/>
            <person name="Chuvochina M."/>
            <person name="Waite D.W."/>
            <person name="Rinke C."/>
            <person name="Skarshewski A."/>
            <person name="Chaumeil P.A."/>
            <person name="Hugenholtz P."/>
        </authorList>
    </citation>
    <scope>NUCLEOTIDE SEQUENCE [LARGE SCALE GENOMIC DNA]</scope>
    <source>
        <strain evidence="3">UBA9851</strain>
    </source>
</reference>
<dbReference type="Pfam" id="PF00196">
    <property type="entry name" value="GerE"/>
    <property type="match status" value="1"/>
</dbReference>
<dbReference type="Proteomes" id="UP000260925">
    <property type="component" value="Unassembled WGS sequence"/>
</dbReference>
<name>A0A3B9QTI0_9CORY</name>
<sequence>MSSTLPKPLRVRLRNDFEVVVAGLEAMLAPYSDRVSVVSTKVGEDGDEHVDVTLYDTFGLAQVDGEEVDKVLNDPTSGKVVVFTWNMQDSLVHTSIRKGCHGYIDKSVGAQELVECLEAVGRGSVLVGGSGGRPLSSGDAVRPVAGAWPGQDAGLTAREAEVIALITRGFTNEEIARRAYISINTLKSYIRSAYRRIGVERRSQAVRWGIEHGVG</sequence>
<protein>
    <submittedName>
        <fullName evidence="3">Helix-turn-helix transcriptional regulator</fullName>
    </submittedName>
</protein>
<accession>A0A3B9QTI0</accession>
<evidence type="ECO:0000313" key="3">
    <source>
        <dbReference type="EMBL" id="HAF72301.1"/>
    </source>
</evidence>
<dbReference type="PROSITE" id="PS50043">
    <property type="entry name" value="HTH_LUXR_2"/>
    <property type="match status" value="1"/>
</dbReference>
<dbReference type="PANTHER" id="PTHR43214">
    <property type="entry name" value="TWO-COMPONENT RESPONSE REGULATOR"/>
    <property type="match status" value="1"/>
</dbReference>
<dbReference type="InterPro" id="IPR011006">
    <property type="entry name" value="CheY-like_superfamily"/>
</dbReference>
<dbReference type="GO" id="GO:0003677">
    <property type="term" value="F:DNA binding"/>
    <property type="evidence" value="ECO:0007669"/>
    <property type="project" value="UniProtKB-KW"/>
</dbReference>
<dbReference type="Gene3D" id="3.40.50.2300">
    <property type="match status" value="1"/>
</dbReference>
<dbReference type="InterPro" id="IPR000792">
    <property type="entry name" value="Tscrpt_reg_LuxR_C"/>
</dbReference>
<dbReference type="InterPro" id="IPR039420">
    <property type="entry name" value="WalR-like"/>
</dbReference>
<dbReference type="SUPFAM" id="SSF46894">
    <property type="entry name" value="C-terminal effector domain of the bipartite response regulators"/>
    <property type="match status" value="1"/>
</dbReference>
<proteinExistence type="predicted"/>
<keyword evidence="1" id="KW-0238">DNA-binding</keyword>
<dbReference type="CDD" id="cd06170">
    <property type="entry name" value="LuxR_C_like"/>
    <property type="match status" value="1"/>
</dbReference>
<dbReference type="PANTHER" id="PTHR43214:SF43">
    <property type="entry name" value="TWO-COMPONENT RESPONSE REGULATOR"/>
    <property type="match status" value="1"/>
</dbReference>
<dbReference type="EMBL" id="DMDD01000106">
    <property type="protein sequence ID" value="HAF72301.1"/>
    <property type="molecule type" value="Genomic_DNA"/>
</dbReference>